<dbReference type="Gene3D" id="2.130.10.10">
    <property type="entry name" value="YVTN repeat-like/Quinoprotein amine dehydrogenase"/>
    <property type="match status" value="1"/>
</dbReference>
<protein>
    <recommendedName>
        <fullName evidence="1 6">Anaphase-promoting complex subunit 4</fullName>
    </recommendedName>
    <alternativeName>
        <fullName evidence="6">Cyclosome subunit 4</fullName>
    </alternativeName>
</protein>
<evidence type="ECO:0000259" key="8">
    <source>
        <dbReference type="Pfam" id="PF12894"/>
    </source>
</evidence>
<dbReference type="AlphaFoldDB" id="T1IJR4"/>
<dbReference type="HOGENOM" id="CLU_018724_0_0_1"/>
<dbReference type="PANTHER" id="PTHR13260">
    <property type="entry name" value="ANAPHASE PROMOTING COMPLEX SUBUNIT 4 APC4"/>
    <property type="match status" value="1"/>
</dbReference>
<evidence type="ECO:0000256" key="4">
    <source>
        <dbReference type="ARBA" id="ARBA00022786"/>
    </source>
</evidence>
<dbReference type="EMBL" id="JH430339">
    <property type="status" value="NOT_ANNOTATED_CDS"/>
    <property type="molecule type" value="Genomic_DNA"/>
</dbReference>
<feature type="domain" description="Anaphase-promoting complex subunit 4 long" evidence="9">
    <location>
        <begin position="249"/>
        <end position="448"/>
    </location>
</feature>
<feature type="region of interest" description="Disordered" evidence="7">
    <location>
        <begin position="754"/>
        <end position="800"/>
    </location>
</feature>
<evidence type="ECO:0000259" key="9">
    <source>
        <dbReference type="Pfam" id="PF12896"/>
    </source>
</evidence>
<evidence type="ECO:0000256" key="7">
    <source>
        <dbReference type="SAM" id="MobiDB-lite"/>
    </source>
</evidence>
<dbReference type="GO" id="GO:0051301">
    <property type="term" value="P:cell division"/>
    <property type="evidence" value="ECO:0007669"/>
    <property type="project" value="UniProtKB-KW"/>
</dbReference>
<dbReference type="SUPFAM" id="SSF50978">
    <property type="entry name" value="WD40 repeat-like"/>
    <property type="match status" value="1"/>
</dbReference>
<keyword evidence="4 6" id="KW-0833">Ubl conjugation pathway</keyword>
<dbReference type="STRING" id="126957.T1IJR4"/>
<feature type="domain" description="Anaphase-promoting complex subunit 4 C-terminal half WD40" evidence="10">
    <location>
        <begin position="589"/>
        <end position="752"/>
    </location>
</feature>
<dbReference type="PIRSF" id="PIRSF037303">
    <property type="entry name" value="APC4"/>
    <property type="match status" value="1"/>
</dbReference>
<dbReference type="InterPro" id="IPR017169">
    <property type="entry name" value="APC4_metazoa"/>
</dbReference>
<dbReference type="eggNOG" id="KOG4640">
    <property type="taxonomic scope" value="Eukaryota"/>
</dbReference>
<dbReference type="InterPro" id="IPR024789">
    <property type="entry name" value="APC4"/>
</dbReference>
<comment type="function">
    <text evidence="6">Component of the anaphase promoting complex/cyclosome (APC/C), a cell cycle-regulated E3 ubiquitin ligase that controls progression through mitosis and the G1 phase of the cell cycle.</text>
</comment>
<dbReference type="Pfam" id="PF12896">
    <property type="entry name" value="ANAPC4"/>
    <property type="match status" value="1"/>
</dbReference>
<dbReference type="GO" id="GO:0034399">
    <property type="term" value="C:nuclear periphery"/>
    <property type="evidence" value="ECO:0007669"/>
    <property type="project" value="TreeGrafter"/>
</dbReference>
<keyword evidence="12" id="KW-1185">Reference proteome</keyword>
<dbReference type="GO" id="GO:0031145">
    <property type="term" value="P:anaphase-promoting complex-dependent catabolic process"/>
    <property type="evidence" value="ECO:0007669"/>
    <property type="project" value="UniProtKB-UniRule"/>
</dbReference>
<dbReference type="EnsemblMetazoa" id="SMAR001139-RA">
    <property type="protein sequence ID" value="SMAR001139-PA"/>
    <property type="gene ID" value="SMAR001139"/>
</dbReference>
<evidence type="ECO:0000256" key="3">
    <source>
        <dbReference type="ARBA" id="ARBA00022776"/>
    </source>
</evidence>
<dbReference type="InterPro" id="IPR024790">
    <property type="entry name" value="APC4_long_dom"/>
</dbReference>
<feature type="compositionally biased region" description="Acidic residues" evidence="7">
    <location>
        <begin position="754"/>
        <end position="771"/>
    </location>
</feature>
<evidence type="ECO:0000256" key="5">
    <source>
        <dbReference type="ARBA" id="ARBA00023306"/>
    </source>
</evidence>
<dbReference type="PhylomeDB" id="T1IJR4"/>
<dbReference type="InterPro" id="IPR015943">
    <property type="entry name" value="WD40/YVTN_repeat-like_dom_sf"/>
</dbReference>
<dbReference type="GO" id="GO:0030071">
    <property type="term" value="P:regulation of mitotic metaphase/anaphase transition"/>
    <property type="evidence" value="ECO:0007669"/>
    <property type="project" value="UniProtKB-UniRule"/>
</dbReference>
<keyword evidence="5 6" id="KW-0131">Cell cycle</keyword>
<dbReference type="InterPro" id="IPR056358">
    <property type="entry name" value="APC4_C"/>
</dbReference>
<evidence type="ECO:0000256" key="6">
    <source>
        <dbReference type="PIRNR" id="PIRNR037303"/>
    </source>
</evidence>
<dbReference type="Proteomes" id="UP000014500">
    <property type="component" value="Unassembled WGS sequence"/>
</dbReference>
<dbReference type="PANTHER" id="PTHR13260:SF0">
    <property type="entry name" value="ANAPHASE-PROMOTING COMPLEX SUBUNIT 4"/>
    <property type="match status" value="1"/>
</dbReference>
<feature type="domain" description="Anaphase-promoting complex subunit 4-like WD40" evidence="8">
    <location>
        <begin position="23"/>
        <end position="111"/>
    </location>
</feature>
<evidence type="ECO:0000256" key="1">
    <source>
        <dbReference type="ARBA" id="ARBA00016067"/>
    </source>
</evidence>
<reference evidence="12" key="1">
    <citation type="submission" date="2011-05" db="EMBL/GenBank/DDBJ databases">
        <authorList>
            <person name="Richards S.R."/>
            <person name="Qu J."/>
            <person name="Jiang H."/>
            <person name="Jhangiani S.N."/>
            <person name="Agravi P."/>
            <person name="Goodspeed R."/>
            <person name="Gross S."/>
            <person name="Mandapat C."/>
            <person name="Jackson L."/>
            <person name="Mathew T."/>
            <person name="Pu L."/>
            <person name="Thornton R."/>
            <person name="Saada N."/>
            <person name="Wilczek-Boney K.B."/>
            <person name="Lee S."/>
            <person name="Kovar C."/>
            <person name="Wu Y."/>
            <person name="Scherer S.E."/>
            <person name="Worley K.C."/>
            <person name="Muzny D.M."/>
            <person name="Gibbs R."/>
        </authorList>
    </citation>
    <scope>NUCLEOTIDE SEQUENCE</scope>
    <source>
        <strain evidence="12">Brora</strain>
    </source>
</reference>
<dbReference type="GO" id="GO:0005680">
    <property type="term" value="C:anaphase-promoting complex"/>
    <property type="evidence" value="ECO:0007669"/>
    <property type="project" value="UniProtKB-UniRule"/>
</dbReference>
<keyword evidence="3 6" id="KW-0498">Mitosis</keyword>
<dbReference type="GO" id="GO:0070979">
    <property type="term" value="P:protein K11-linked ubiquitination"/>
    <property type="evidence" value="ECO:0007669"/>
    <property type="project" value="UniProtKB-UniRule"/>
</dbReference>
<name>T1IJR4_STRMM</name>
<proteinExistence type="inferred from homology"/>
<evidence type="ECO:0000259" key="10">
    <source>
        <dbReference type="Pfam" id="PF23405"/>
    </source>
</evidence>
<dbReference type="OMA" id="HCKLFVP"/>
<reference evidence="11" key="2">
    <citation type="submission" date="2015-02" db="UniProtKB">
        <authorList>
            <consortium name="EnsemblMetazoa"/>
        </authorList>
    </citation>
    <scope>IDENTIFICATION</scope>
</reference>
<organism evidence="11 12">
    <name type="scientific">Strigamia maritima</name>
    <name type="common">European centipede</name>
    <name type="synonym">Geophilus maritimus</name>
    <dbReference type="NCBI Taxonomy" id="126957"/>
    <lineage>
        <taxon>Eukaryota</taxon>
        <taxon>Metazoa</taxon>
        <taxon>Ecdysozoa</taxon>
        <taxon>Arthropoda</taxon>
        <taxon>Myriapoda</taxon>
        <taxon>Chilopoda</taxon>
        <taxon>Pleurostigmophora</taxon>
        <taxon>Geophilomorpha</taxon>
        <taxon>Linotaeniidae</taxon>
        <taxon>Strigamia</taxon>
    </lineage>
</organism>
<dbReference type="Pfam" id="PF23405">
    <property type="entry name" value="WD40_APC4_C-half"/>
    <property type="match status" value="1"/>
</dbReference>
<feature type="compositionally biased region" description="Basic and acidic residues" evidence="7">
    <location>
        <begin position="772"/>
        <end position="791"/>
    </location>
</feature>
<evidence type="ECO:0000256" key="2">
    <source>
        <dbReference type="ARBA" id="ARBA00022618"/>
    </source>
</evidence>
<comment type="pathway">
    <text evidence="6">Protein modification; protein ubiquitination.</text>
</comment>
<dbReference type="InterPro" id="IPR036322">
    <property type="entry name" value="WD40_repeat_dom_sf"/>
</dbReference>
<dbReference type="UniPathway" id="UPA00143"/>
<dbReference type="Pfam" id="PF12894">
    <property type="entry name" value="ANAPC4_WD40"/>
    <property type="match status" value="1"/>
</dbReference>
<evidence type="ECO:0000313" key="12">
    <source>
        <dbReference type="Proteomes" id="UP000014500"/>
    </source>
</evidence>
<dbReference type="InterPro" id="IPR024977">
    <property type="entry name" value="Apc4-like_WD40_dom"/>
</dbReference>
<accession>T1IJR4</accession>
<comment type="similarity">
    <text evidence="6">Belongs to the APC4 family.</text>
</comment>
<keyword evidence="2 6" id="KW-0132">Cell division</keyword>
<evidence type="ECO:0000313" key="11">
    <source>
        <dbReference type="EnsemblMetazoa" id="SMAR001139-PA"/>
    </source>
</evidence>
<sequence length="800" mass="91100">MALRPNKFRQVEEKNILTEVELMEWSPKMDLIALSNVQGEVVMQRLSWRKVWVFPSRGDRINVQALAWRPDSKVLAIGYTNSTLLLCDVENAEILHTLEFTSPISTARWISATDKSQAKCNPCFRETASQFLPQLPCLSKSYGSLSKVPEENTDDAKKLNEQKFLNVLCVGTETGKLHMFIYGVFPAGEITPTKIFNDLSILQSIKHQAPTAEMQEGSVLCTMLSDLLSHISVAMETRSKDDCVDIHTFSFRTPLLESRQQELQILSLKYGQILSLMGYLSTTIHSISEAWEDILLEIDSKLTVYAEEKFKNDSGTVSDDFLELLMLGTPSDELERFLMNTLTEKGLKKLGHSIELSYSNIQKLVLKHVQSVGNAIAYHLSEVRGMALWYDKFGMLGLSTKSVEEALSTSGSFLLKATELQQVIDSSMRNFKAFFRWLYAIILRLSDEPIPPEINKVNQQDLNFVTEFLTENFTEEWDPTRKHIFNLEKVGQYLKDEALQFPPDVSQNAWVQYLDKNPSLKAVLFPHQPEKSLFQQHVELQDAVNKALNGPSVVMAESVRFTYALNLYRGPRFNFVFLQNYSASNHALYTVYIANNLPCEQLIFVEQDTQCDRSPDFVNAVRIKFEDFSLNSSSTSDGANQLVKYKILGIQFFNKDILSVLLIQDAVRITKPSILAQVPLKSIVEILQPIPVVAVQAKSLFSVLESDSAVNVWHLIEMKQLERMRPYNFAVSGSRKVACVLFASRRRVRLFEMDPDEEEDENEETDVDDGAMSERRSKYESRNENEEKDNTSKLNDSLMC</sequence>